<accession>A0A7C2UR20</accession>
<proteinExistence type="predicted"/>
<dbReference type="PROSITE" id="PS50263">
    <property type="entry name" value="CN_HYDROLASE"/>
    <property type="match status" value="1"/>
</dbReference>
<comment type="caution">
    <text evidence="2">The sequence shown here is derived from an EMBL/GenBank/DDBJ whole genome shotgun (WGS) entry which is preliminary data.</text>
</comment>
<dbReference type="Proteomes" id="UP000885664">
    <property type="component" value="Unassembled WGS sequence"/>
</dbReference>
<protein>
    <submittedName>
        <fullName evidence="2">Carbon-nitrogen hydrolase family protein</fullName>
    </submittedName>
</protein>
<dbReference type="EMBL" id="DSFE01000028">
    <property type="protein sequence ID" value="HEU97416.1"/>
    <property type="molecule type" value="Genomic_DNA"/>
</dbReference>
<name>A0A7C2UR20_9CREN</name>
<organism evidence="2">
    <name type="scientific">Fervidicoccus fontis</name>
    <dbReference type="NCBI Taxonomy" id="683846"/>
    <lineage>
        <taxon>Archaea</taxon>
        <taxon>Thermoproteota</taxon>
        <taxon>Thermoprotei</taxon>
        <taxon>Fervidicoccales</taxon>
        <taxon>Fervidicoccaceae</taxon>
        <taxon>Fervidicoccus</taxon>
    </lineage>
</organism>
<feature type="domain" description="CN hydrolase" evidence="1">
    <location>
        <begin position="8"/>
        <end position="240"/>
    </location>
</feature>
<reference evidence="2" key="1">
    <citation type="journal article" date="2020" name="mSystems">
        <title>Genome- and Community-Level Interaction Insights into Carbon Utilization and Element Cycling Functions of Hydrothermarchaeota in Hydrothermal Sediment.</title>
        <authorList>
            <person name="Zhou Z."/>
            <person name="Liu Y."/>
            <person name="Xu W."/>
            <person name="Pan J."/>
            <person name="Luo Z.H."/>
            <person name="Li M."/>
        </authorList>
    </citation>
    <scope>NUCLEOTIDE SEQUENCE [LARGE SCALE GENOMIC DNA]</scope>
    <source>
        <strain evidence="2">SpSt-1259</strain>
    </source>
</reference>
<evidence type="ECO:0000313" key="2">
    <source>
        <dbReference type="EMBL" id="HEU97416.1"/>
    </source>
</evidence>
<dbReference type="PANTHER" id="PTHR23088:SF27">
    <property type="entry name" value="DEAMINATED GLUTATHIONE AMIDASE"/>
    <property type="match status" value="1"/>
</dbReference>
<evidence type="ECO:0000259" key="1">
    <source>
        <dbReference type="PROSITE" id="PS50263"/>
    </source>
</evidence>
<dbReference type="InterPro" id="IPR036526">
    <property type="entry name" value="C-N_Hydrolase_sf"/>
</dbReference>
<dbReference type="Gene3D" id="3.60.110.10">
    <property type="entry name" value="Carbon-nitrogen hydrolase"/>
    <property type="match status" value="1"/>
</dbReference>
<dbReference type="GO" id="GO:0016787">
    <property type="term" value="F:hydrolase activity"/>
    <property type="evidence" value="ECO:0007669"/>
    <property type="project" value="UniProtKB-KW"/>
</dbReference>
<dbReference type="AlphaFoldDB" id="A0A7C2UR20"/>
<sequence length="276" mass="31004">MEAVGREFELVLYQHGRRVHGIEENLKKAVKKLGEIRVETQAIAVLPEMWFGPIVVEEQKIEELLTPLSLLSADLGIYILPGAFYVSTSEGIFSRSYLIFPDGKRELISEKIFPSYPLKEREKIKSGRVLKVLDLKFAKISSIICVDAIYPEIARYLALKGAEVLLNPASIPANRAPLWRSLASVRAAENTVFWASVMLTESTYPDGRPVKGGSVVADPRGEIIADTGALEQAIRVKIDLSIIERQRGRWPYMSDISSSFWSKFYSELWDGLQKTT</sequence>
<dbReference type="Pfam" id="PF00795">
    <property type="entry name" value="CN_hydrolase"/>
    <property type="match status" value="1"/>
</dbReference>
<dbReference type="InterPro" id="IPR003010">
    <property type="entry name" value="C-N_Hydrolase"/>
</dbReference>
<dbReference type="SUPFAM" id="SSF56317">
    <property type="entry name" value="Carbon-nitrogen hydrolase"/>
    <property type="match status" value="1"/>
</dbReference>
<keyword evidence="2" id="KW-0378">Hydrolase</keyword>
<dbReference type="PANTHER" id="PTHR23088">
    <property type="entry name" value="NITRILASE-RELATED"/>
    <property type="match status" value="1"/>
</dbReference>
<gene>
    <name evidence="2" type="ORF">ENO36_00970</name>
</gene>
<dbReference type="CDD" id="cd07197">
    <property type="entry name" value="nitrilase"/>
    <property type="match status" value="1"/>
</dbReference>